<accession>A0AAF0BUP6</accession>
<keyword evidence="2" id="KW-0547">Nucleotide-binding</keyword>
<dbReference type="GO" id="GO:0004788">
    <property type="term" value="F:thiamine diphosphokinase activity"/>
    <property type="evidence" value="ECO:0007669"/>
    <property type="project" value="UniProtKB-UniRule"/>
</dbReference>
<dbReference type="GO" id="GO:0016301">
    <property type="term" value="F:kinase activity"/>
    <property type="evidence" value="ECO:0007669"/>
    <property type="project" value="UniProtKB-KW"/>
</dbReference>
<dbReference type="Gene3D" id="3.40.50.10240">
    <property type="entry name" value="Thiamin pyrophosphokinase, catalytic domain"/>
    <property type="match status" value="1"/>
</dbReference>
<keyword evidence="3" id="KW-0418">Kinase</keyword>
<keyword evidence="1 7" id="KW-0808">Transferase</keyword>
<dbReference type="AlphaFoldDB" id="A0AAF0BUP6"/>
<evidence type="ECO:0000313" key="7">
    <source>
        <dbReference type="EMBL" id="WCO65634.1"/>
    </source>
</evidence>
<dbReference type="SUPFAM" id="SSF63862">
    <property type="entry name" value="Thiamin pyrophosphokinase, substrate-binding domain"/>
    <property type="match status" value="1"/>
</dbReference>
<proteinExistence type="predicted"/>
<dbReference type="SUPFAM" id="SSF63999">
    <property type="entry name" value="Thiamin pyrophosphokinase, catalytic domain"/>
    <property type="match status" value="1"/>
</dbReference>
<organism evidence="7 8">
    <name type="scientific">Iamia majanohamensis</name>
    <dbReference type="NCBI Taxonomy" id="467976"/>
    <lineage>
        <taxon>Bacteria</taxon>
        <taxon>Bacillati</taxon>
        <taxon>Actinomycetota</taxon>
        <taxon>Acidimicrobiia</taxon>
        <taxon>Acidimicrobiales</taxon>
        <taxon>Iamiaceae</taxon>
        <taxon>Iamia</taxon>
    </lineage>
</organism>
<dbReference type="InterPro" id="IPR006282">
    <property type="entry name" value="Thi_PPkinase"/>
</dbReference>
<gene>
    <name evidence="7" type="ORF">PO878_14105</name>
</gene>
<dbReference type="GO" id="GO:0005524">
    <property type="term" value="F:ATP binding"/>
    <property type="evidence" value="ECO:0007669"/>
    <property type="project" value="UniProtKB-KW"/>
</dbReference>
<dbReference type="Proteomes" id="UP001216390">
    <property type="component" value="Chromosome"/>
</dbReference>
<dbReference type="NCBIfam" id="TIGR01378">
    <property type="entry name" value="thi_PPkinase"/>
    <property type="match status" value="1"/>
</dbReference>
<dbReference type="RefSeq" id="WP_272735161.1">
    <property type="nucleotide sequence ID" value="NZ_CP116942.1"/>
</dbReference>
<feature type="domain" description="Thiamin pyrophosphokinase thiamin-binding" evidence="6">
    <location>
        <begin position="158"/>
        <end position="217"/>
    </location>
</feature>
<evidence type="ECO:0000313" key="8">
    <source>
        <dbReference type="Proteomes" id="UP001216390"/>
    </source>
</evidence>
<dbReference type="InterPro" id="IPR053149">
    <property type="entry name" value="TPK"/>
</dbReference>
<evidence type="ECO:0000256" key="2">
    <source>
        <dbReference type="ARBA" id="ARBA00022741"/>
    </source>
</evidence>
<keyword evidence="4" id="KW-0067">ATP-binding</keyword>
<evidence type="ECO:0000256" key="1">
    <source>
        <dbReference type="ARBA" id="ARBA00022679"/>
    </source>
</evidence>
<dbReference type="GO" id="GO:0006772">
    <property type="term" value="P:thiamine metabolic process"/>
    <property type="evidence" value="ECO:0007669"/>
    <property type="project" value="UniProtKB-UniRule"/>
</dbReference>
<dbReference type="PANTHER" id="PTHR41299:SF1">
    <property type="entry name" value="THIAMINE PYROPHOSPHOKINASE"/>
    <property type="match status" value="1"/>
</dbReference>
<dbReference type="CDD" id="cd07995">
    <property type="entry name" value="TPK"/>
    <property type="match status" value="1"/>
</dbReference>
<dbReference type="InterPro" id="IPR007371">
    <property type="entry name" value="TPK_catalytic"/>
</dbReference>
<dbReference type="SMART" id="SM00983">
    <property type="entry name" value="TPK_B1_binding"/>
    <property type="match status" value="1"/>
</dbReference>
<dbReference type="KEGG" id="ima:PO878_14105"/>
<name>A0AAF0BUP6_9ACTN</name>
<dbReference type="InterPro" id="IPR007373">
    <property type="entry name" value="Thiamin_PyroPKinase_B1-bd"/>
</dbReference>
<dbReference type="GO" id="GO:0030975">
    <property type="term" value="F:thiamine binding"/>
    <property type="evidence" value="ECO:0007669"/>
    <property type="project" value="InterPro"/>
</dbReference>
<dbReference type="Pfam" id="PF04263">
    <property type="entry name" value="TPK_catalytic"/>
    <property type="match status" value="1"/>
</dbReference>
<protein>
    <recommendedName>
        <fullName evidence="5">Thiamine diphosphokinase</fullName>
        <ecNumber evidence="5">2.7.6.2</ecNumber>
    </recommendedName>
</protein>
<dbReference type="Pfam" id="PF04265">
    <property type="entry name" value="TPK_B1_binding"/>
    <property type="match status" value="1"/>
</dbReference>
<dbReference type="PANTHER" id="PTHR41299">
    <property type="entry name" value="THIAMINE PYROPHOSPHOKINASE"/>
    <property type="match status" value="1"/>
</dbReference>
<keyword evidence="8" id="KW-1185">Reference proteome</keyword>
<dbReference type="EMBL" id="CP116942">
    <property type="protein sequence ID" value="WCO65634.1"/>
    <property type="molecule type" value="Genomic_DNA"/>
</dbReference>
<dbReference type="InterPro" id="IPR036759">
    <property type="entry name" value="TPK_catalytic_sf"/>
</dbReference>
<evidence type="ECO:0000259" key="6">
    <source>
        <dbReference type="SMART" id="SM00983"/>
    </source>
</evidence>
<evidence type="ECO:0000256" key="5">
    <source>
        <dbReference type="NCBIfam" id="TIGR01378"/>
    </source>
</evidence>
<reference evidence="7" key="1">
    <citation type="submission" date="2023-01" db="EMBL/GenBank/DDBJ databases">
        <title>The diversity of Class Acidimicrobiia in South China Sea sediment environments and the proposal of Iamia marina sp. nov., a novel species of the genus Iamia.</title>
        <authorList>
            <person name="He Y."/>
            <person name="Tian X."/>
        </authorList>
    </citation>
    <scope>NUCLEOTIDE SEQUENCE</scope>
    <source>
        <strain evidence="7">DSM 19957</strain>
    </source>
</reference>
<dbReference type="InterPro" id="IPR036371">
    <property type="entry name" value="TPK_B1-bd_sf"/>
</dbReference>
<dbReference type="GO" id="GO:0009229">
    <property type="term" value="P:thiamine diphosphate biosynthetic process"/>
    <property type="evidence" value="ECO:0007669"/>
    <property type="project" value="InterPro"/>
</dbReference>
<sequence length="244" mass="25198">MDPQRDAVEGSPSRPATVLVLAGGEATHPDVVLPTADLVVAADSGAEVARRLGLRVDVLVGDLDSVGAETLAALREGGAEVVRHHRDKDATDLELALDLATAGDPDHLVLVGGHGGRLDHALATPGALATVARPGRRVEAWLGRASVQATRDVVRVDGRPGELVSLLPWAGAARGVTTEGLRWALDDFTLDPGSTRGVSNEVARAPARVALSEGTLLVVRPHALDPAADVRPPVPDRPAPGARS</sequence>
<evidence type="ECO:0000256" key="3">
    <source>
        <dbReference type="ARBA" id="ARBA00022777"/>
    </source>
</evidence>
<evidence type="ECO:0000256" key="4">
    <source>
        <dbReference type="ARBA" id="ARBA00022840"/>
    </source>
</evidence>
<dbReference type="EC" id="2.7.6.2" evidence="5"/>